<evidence type="ECO:0000256" key="1">
    <source>
        <dbReference type="SAM" id="MobiDB-lite"/>
    </source>
</evidence>
<organism evidence="4 5">
    <name type="scientific">Marinobacter vinifirmus</name>
    <dbReference type="NCBI Taxonomy" id="355591"/>
    <lineage>
        <taxon>Bacteria</taxon>
        <taxon>Pseudomonadati</taxon>
        <taxon>Pseudomonadota</taxon>
        <taxon>Gammaproteobacteria</taxon>
        <taxon>Pseudomonadales</taxon>
        <taxon>Marinobacteraceae</taxon>
        <taxon>Marinobacter</taxon>
    </lineage>
</organism>
<sequence>MARRLLIPLFLVSLGTFSHAVVYQWTDANGQTHFGDRPPAQASSSEVRVNAAPAQADTAARERHQKMTEFVNQQQQEREARQAAEAKARMQAERQSEACRKLHARLKHMESISTFYNLNDKGERVFVSEEQNLQIRDRFRASVREKCGG</sequence>
<dbReference type="Pfam" id="PF13511">
    <property type="entry name" value="DUF4124"/>
    <property type="match status" value="1"/>
</dbReference>
<evidence type="ECO:0000313" key="5">
    <source>
        <dbReference type="Proteomes" id="UP000319142"/>
    </source>
</evidence>
<feature type="signal peptide" evidence="2">
    <location>
        <begin position="1"/>
        <end position="20"/>
    </location>
</feature>
<accession>A0A558BB05</accession>
<proteinExistence type="predicted"/>
<evidence type="ECO:0000313" key="4">
    <source>
        <dbReference type="EMBL" id="TVT33697.1"/>
    </source>
</evidence>
<dbReference type="RefSeq" id="WP_199457129.1">
    <property type="nucleotide sequence ID" value="NZ_VMRX01000019.1"/>
</dbReference>
<protein>
    <submittedName>
        <fullName evidence="4">DUF4124 domain-containing protein</fullName>
    </submittedName>
</protein>
<keyword evidence="2" id="KW-0732">Signal</keyword>
<feature type="region of interest" description="Disordered" evidence="1">
    <location>
        <begin position="33"/>
        <end position="90"/>
    </location>
</feature>
<dbReference type="EMBL" id="VMRX01000019">
    <property type="protein sequence ID" value="TVT33697.1"/>
    <property type="molecule type" value="Genomic_DNA"/>
</dbReference>
<evidence type="ECO:0000256" key="2">
    <source>
        <dbReference type="SAM" id="SignalP"/>
    </source>
</evidence>
<feature type="compositionally biased region" description="Basic and acidic residues" evidence="1">
    <location>
        <begin position="76"/>
        <end position="90"/>
    </location>
</feature>
<gene>
    <name evidence="4" type="ORF">FHK81_07835</name>
</gene>
<reference evidence="4 5" key="1">
    <citation type="submission" date="2019-07" db="EMBL/GenBank/DDBJ databases">
        <title>The pathways for chlorine oxyanion respiration interact through the shared metabolite chlorate.</title>
        <authorList>
            <person name="Barnum T.P."/>
            <person name="Cheng Y."/>
            <person name="Hill K.A."/>
            <person name="Lucas L.N."/>
            <person name="Carlson H.K."/>
            <person name="Coates J.D."/>
        </authorList>
    </citation>
    <scope>NUCLEOTIDE SEQUENCE [LARGE SCALE GENOMIC DNA]</scope>
    <source>
        <strain evidence="4">UCB</strain>
    </source>
</reference>
<name>A0A558BB05_9GAMM</name>
<comment type="caution">
    <text evidence="4">The sequence shown here is derived from an EMBL/GenBank/DDBJ whole genome shotgun (WGS) entry which is preliminary data.</text>
</comment>
<dbReference type="InterPro" id="IPR025392">
    <property type="entry name" value="DUF4124"/>
</dbReference>
<feature type="domain" description="DUF4124" evidence="3">
    <location>
        <begin position="10"/>
        <end position="61"/>
    </location>
</feature>
<evidence type="ECO:0000259" key="3">
    <source>
        <dbReference type="Pfam" id="PF13511"/>
    </source>
</evidence>
<dbReference type="AlphaFoldDB" id="A0A558BB05"/>
<dbReference type="Proteomes" id="UP000319142">
    <property type="component" value="Unassembled WGS sequence"/>
</dbReference>
<feature type="chain" id="PRO_5021727900" evidence="2">
    <location>
        <begin position="21"/>
        <end position="149"/>
    </location>
</feature>